<dbReference type="EMBL" id="UZAJ01042083">
    <property type="protein sequence ID" value="VDP21730.1"/>
    <property type="molecule type" value="Genomic_DNA"/>
</dbReference>
<sequence length="86" mass="9559">MHYVRLPTDDIDDVTHVTSGTFATATTIATDVVVNSATITASNAVTATNEFFGNTKYEFAVPFSFHIYPSTTYHHNRTFCMHMHVA</sequence>
<reference evidence="1 2" key="2">
    <citation type="submission" date="2018-11" db="EMBL/GenBank/DDBJ databases">
        <authorList>
            <consortium name="Pathogen Informatics"/>
        </authorList>
    </citation>
    <scope>NUCLEOTIDE SEQUENCE [LARGE SCALE GENOMIC DNA]</scope>
</reference>
<evidence type="ECO:0000313" key="1">
    <source>
        <dbReference type="EMBL" id="VDP21730.1"/>
    </source>
</evidence>
<proteinExistence type="predicted"/>
<dbReference type="AlphaFoldDB" id="A0A183I6P8"/>
<protein>
    <submittedName>
        <fullName evidence="1 3">Uncharacterized protein</fullName>
    </submittedName>
</protein>
<keyword evidence="2" id="KW-1185">Reference proteome</keyword>
<gene>
    <name evidence="1" type="ORF">OFLC_LOCUS15410</name>
</gene>
<reference evidence="3" key="1">
    <citation type="submission" date="2016-06" db="UniProtKB">
        <authorList>
            <consortium name="WormBaseParasite"/>
        </authorList>
    </citation>
    <scope>IDENTIFICATION</scope>
</reference>
<organism evidence="3">
    <name type="scientific">Onchocerca flexuosa</name>
    <dbReference type="NCBI Taxonomy" id="387005"/>
    <lineage>
        <taxon>Eukaryota</taxon>
        <taxon>Metazoa</taxon>
        <taxon>Ecdysozoa</taxon>
        <taxon>Nematoda</taxon>
        <taxon>Chromadorea</taxon>
        <taxon>Rhabditida</taxon>
        <taxon>Spirurina</taxon>
        <taxon>Spiruromorpha</taxon>
        <taxon>Filarioidea</taxon>
        <taxon>Onchocercidae</taxon>
        <taxon>Onchocerca</taxon>
    </lineage>
</organism>
<accession>A0A183I6P8</accession>
<evidence type="ECO:0000313" key="2">
    <source>
        <dbReference type="Proteomes" id="UP000267606"/>
    </source>
</evidence>
<dbReference type="WBParaSite" id="OFLC_0001542101-mRNA-1">
    <property type="protein sequence ID" value="OFLC_0001542101-mRNA-1"/>
    <property type="gene ID" value="OFLC_0001542101"/>
</dbReference>
<dbReference type="Proteomes" id="UP000267606">
    <property type="component" value="Unassembled WGS sequence"/>
</dbReference>
<name>A0A183I6P8_9BILA</name>
<evidence type="ECO:0000313" key="3">
    <source>
        <dbReference type="WBParaSite" id="OFLC_0001542101-mRNA-1"/>
    </source>
</evidence>